<dbReference type="Pfam" id="PF26534">
    <property type="entry name" value="NTF2_7"/>
    <property type="match status" value="1"/>
</dbReference>
<accession>A0A3M6WFT1</accession>
<dbReference type="EMBL" id="QWIK01003672">
    <property type="protein sequence ID" value="RMX77130.1"/>
    <property type="molecule type" value="Genomic_DNA"/>
</dbReference>
<dbReference type="VEuPathDB" id="FungiDB:BTJ68_11947"/>
<feature type="domain" description="NTF2-like" evidence="1">
    <location>
        <begin position="101"/>
        <end position="242"/>
    </location>
</feature>
<protein>
    <recommendedName>
        <fullName evidence="1">NTF2-like domain-containing protein</fullName>
    </recommendedName>
</protein>
<dbReference type="InterPro" id="IPR058645">
    <property type="entry name" value="NTF2-like_dom_7"/>
</dbReference>
<gene>
    <name evidence="2" type="ORF">D0868_16672</name>
</gene>
<evidence type="ECO:0000313" key="2">
    <source>
        <dbReference type="EMBL" id="RMX77130.1"/>
    </source>
</evidence>
<evidence type="ECO:0000259" key="1">
    <source>
        <dbReference type="Pfam" id="PF26534"/>
    </source>
</evidence>
<proteinExistence type="predicted"/>
<dbReference type="Proteomes" id="UP000282582">
    <property type="component" value="Unassembled WGS sequence"/>
</dbReference>
<name>A0A3M6WFT1_HORWE</name>
<sequence>MAELAPGQTLEIRLAGSQQTPNRAGWTGCAGTKGARLSVLRRGGRDQKTGAASSLPGAFPATPPTVNTQEAINMRSTILAAASLAMGAIATPFQKRDCNETCMTYEQATVVANNFKTLIANYSDALADQTLSTDFIDYSDSVTELINSGCTGPQPLGEPTFDSLESFQEGQGAQPPIPFEILNLWYACEGPVVIRWRSAQSPEIITGNIVMETERAQGAEPWLIKTVYSEFNSGAWLVNLGVFTPNCSANGTSLVGPVGKRSTARLFPL</sequence>
<comment type="caution">
    <text evidence="2">The sequence shown here is derived from an EMBL/GenBank/DDBJ whole genome shotgun (WGS) entry which is preliminary data.</text>
</comment>
<dbReference type="AlphaFoldDB" id="A0A3M6WFT1"/>
<organism evidence="2 3">
    <name type="scientific">Hortaea werneckii</name>
    <name type="common">Black yeast</name>
    <name type="synonym">Cladosporium werneckii</name>
    <dbReference type="NCBI Taxonomy" id="91943"/>
    <lineage>
        <taxon>Eukaryota</taxon>
        <taxon>Fungi</taxon>
        <taxon>Dikarya</taxon>
        <taxon>Ascomycota</taxon>
        <taxon>Pezizomycotina</taxon>
        <taxon>Dothideomycetes</taxon>
        <taxon>Dothideomycetidae</taxon>
        <taxon>Mycosphaerellales</taxon>
        <taxon>Teratosphaeriaceae</taxon>
        <taxon>Hortaea</taxon>
    </lineage>
</organism>
<reference evidence="2 3" key="1">
    <citation type="journal article" date="2018" name="BMC Genomics">
        <title>Genomic evidence for intraspecific hybridization in a clonal and extremely halotolerant yeast.</title>
        <authorList>
            <person name="Gostincar C."/>
            <person name="Stajich J.E."/>
            <person name="Zupancic J."/>
            <person name="Zalar P."/>
            <person name="Gunde-Cimerman N."/>
        </authorList>
    </citation>
    <scope>NUCLEOTIDE SEQUENCE [LARGE SCALE GENOMIC DNA]</scope>
    <source>
        <strain evidence="2 3">EXF-6654</strain>
    </source>
</reference>
<evidence type="ECO:0000313" key="3">
    <source>
        <dbReference type="Proteomes" id="UP000282582"/>
    </source>
</evidence>